<organism evidence="1 2">
    <name type="scientific">Aliivibrio fischeri</name>
    <name type="common">Vibrio fischeri</name>
    <dbReference type="NCBI Taxonomy" id="668"/>
    <lineage>
        <taxon>Bacteria</taxon>
        <taxon>Pseudomonadati</taxon>
        <taxon>Pseudomonadota</taxon>
        <taxon>Gammaproteobacteria</taxon>
        <taxon>Vibrionales</taxon>
        <taxon>Vibrionaceae</taxon>
        <taxon>Aliivibrio</taxon>
    </lineage>
</organism>
<dbReference type="Proteomes" id="UP000321787">
    <property type="component" value="Unassembled WGS sequence"/>
</dbReference>
<name>A0A510UF43_ALIFS</name>
<protein>
    <submittedName>
        <fullName evidence="1">Uncharacterized protein</fullName>
    </submittedName>
</protein>
<sequence length="76" mass="8983">MRRNYAFRAYRAHRDAVCDLGYESVIHISFCVESVIMNKDEPYAVRIESRLRDYKRKKKNGEIIKMKNGYGLAPIK</sequence>
<gene>
    <name evidence="1" type="ORF">AFI02nite_12390</name>
</gene>
<dbReference type="AlphaFoldDB" id="A0A510UF43"/>
<comment type="caution">
    <text evidence="1">The sequence shown here is derived from an EMBL/GenBank/DDBJ whole genome shotgun (WGS) entry which is preliminary data.</text>
</comment>
<accession>A0A510UF43</accession>
<reference evidence="1 2" key="1">
    <citation type="submission" date="2019-07" db="EMBL/GenBank/DDBJ databases">
        <title>Whole genome shotgun sequence of Aliivibrio fischeri NBRC 101058.</title>
        <authorList>
            <person name="Hosoyama A."/>
            <person name="Uohara A."/>
            <person name="Ohji S."/>
            <person name="Ichikawa N."/>
        </authorList>
    </citation>
    <scope>NUCLEOTIDE SEQUENCE [LARGE SCALE GENOMIC DNA]</scope>
    <source>
        <strain evidence="1 2">NBRC 101058</strain>
    </source>
</reference>
<evidence type="ECO:0000313" key="2">
    <source>
        <dbReference type="Proteomes" id="UP000321787"/>
    </source>
</evidence>
<proteinExistence type="predicted"/>
<dbReference type="EMBL" id="BJTZ01000005">
    <property type="protein sequence ID" value="GEK13203.1"/>
    <property type="molecule type" value="Genomic_DNA"/>
</dbReference>
<evidence type="ECO:0000313" key="1">
    <source>
        <dbReference type="EMBL" id="GEK13203.1"/>
    </source>
</evidence>